<dbReference type="PANTHER" id="PTHR10039">
    <property type="entry name" value="AMELOGENIN"/>
    <property type="match status" value="1"/>
</dbReference>
<proteinExistence type="predicted"/>
<evidence type="ECO:0000259" key="7">
    <source>
        <dbReference type="PROSITE" id="PS50157"/>
    </source>
</evidence>
<dbReference type="Pfam" id="PF24883">
    <property type="entry name" value="NPHP3_N"/>
    <property type="match status" value="1"/>
</dbReference>
<accession>A0A9P4HL37</accession>
<sequence length="891" mass="102218">MAAQPHVQAETFKLVLEKFKASLSASERRRFGATTLQDLEIELQTIQLKQTSERKARAMSRLGRFLEGMKEYDKLVAVFLNTSQLLAFIWGPMKFLLQAYQRIGDHIHLLSQCETVFRQRPEMCHALRLVYEDILEFHWKAMKFFQKRVWQQLFRALWKTFEVEFGAILRNIRDHMSLVTSQATIAQFTEVLRTVELTKIVLQGQIENEKHRRREIVRQWLSAADCEADQETLASIRHEYPGTGEWLFKNDRFSSWFDSMHCATHQLWINGIPGAASLVVEKAQKEQAVTIIFFYCRYLDKDRSTFLGLARGLLSQLLLQDDSLLPYLYEKACTTGQRLSVEQVAREVLETSIKTNEKLYVVVDGLDECEREDRKQIVSFFDNVWTALPDDEKDSLRCLFLSQDDSTARKDFANMSSLKITEAHIRKDIRTYAVARVAEIKAKFDLSTDDQHLFQDLIVDKAEVSVDIDSQCVDWEGKRFRVNSKELCGSLVEIQTNGEVNLVHHTAKRYLVDQDFIDVGSGELTLAMLCVGYLSFPGFDPAIHSSEVCDFAPSGYYGFLDYAYAYWSRHMDAHLRLQKASNGLDELFEAAEVFVDMHGIAPQTKIVVPKSFSERWKATNQTRDPEKLMAAAYISQRQLNASAKQEAEDHVLGLHVTVQQVRKCLEEMCLSNKSERFRSAYGTEIFKCPRVNCTRFYNGFRTEQEREEHVPKHERSFFCTFAGCAMAKLGCATLKDLQRHENEYHGSFTLEDGEPEYPEMPPERVSFKCAVCNAEFTRNNNLKIHMRKHSAPNEKSFICSRCGQSFARLGDRTRHESTKHSSAKTFTCGGLLKDGTKWGCGREFDRGDTLSRHWKGEKGKMCISVKKQEEETENASTSASVHPSNASTPGA</sequence>
<evidence type="ECO:0000313" key="9">
    <source>
        <dbReference type="Proteomes" id="UP000799777"/>
    </source>
</evidence>
<feature type="domain" description="C2H2-type" evidence="7">
    <location>
        <begin position="767"/>
        <end position="794"/>
    </location>
</feature>
<feature type="compositionally biased region" description="Polar residues" evidence="6">
    <location>
        <begin position="881"/>
        <end position="891"/>
    </location>
</feature>
<dbReference type="InterPro" id="IPR013087">
    <property type="entry name" value="Znf_C2H2_type"/>
</dbReference>
<evidence type="ECO:0000256" key="1">
    <source>
        <dbReference type="ARBA" id="ARBA00022723"/>
    </source>
</evidence>
<evidence type="ECO:0000256" key="4">
    <source>
        <dbReference type="ARBA" id="ARBA00022833"/>
    </source>
</evidence>
<dbReference type="PROSITE" id="PS50157">
    <property type="entry name" value="ZINC_FINGER_C2H2_2"/>
    <property type="match status" value="2"/>
</dbReference>
<reference evidence="8" key="1">
    <citation type="journal article" date="2020" name="Stud. Mycol.">
        <title>101 Dothideomycetes genomes: a test case for predicting lifestyles and emergence of pathogens.</title>
        <authorList>
            <person name="Haridas S."/>
            <person name="Albert R."/>
            <person name="Binder M."/>
            <person name="Bloem J."/>
            <person name="Labutti K."/>
            <person name="Salamov A."/>
            <person name="Andreopoulos B."/>
            <person name="Baker S."/>
            <person name="Barry K."/>
            <person name="Bills G."/>
            <person name="Bluhm B."/>
            <person name="Cannon C."/>
            <person name="Castanera R."/>
            <person name="Culley D."/>
            <person name="Daum C."/>
            <person name="Ezra D."/>
            <person name="Gonzalez J."/>
            <person name="Henrissat B."/>
            <person name="Kuo A."/>
            <person name="Liang C."/>
            <person name="Lipzen A."/>
            <person name="Lutzoni F."/>
            <person name="Magnuson J."/>
            <person name="Mondo S."/>
            <person name="Nolan M."/>
            <person name="Ohm R."/>
            <person name="Pangilinan J."/>
            <person name="Park H.-J."/>
            <person name="Ramirez L."/>
            <person name="Alfaro M."/>
            <person name="Sun H."/>
            <person name="Tritt A."/>
            <person name="Yoshinaga Y."/>
            <person name="Zwiers L.-H."/>
            <person name="Turgeon B."/>
            <person name="Goodwin S."/>
            <person name="Spatafora J."/>
            <person name="Crous P."/>
            <person name="Grigoriev I."/>
        </authorList>
    </citation>
    <scope>NUCLEOTIDE SEQUENCE</scope>
    <source>
        <strain evidence="8">CBS 110217</strain>
    </source>
</reference>
<dbReference type="OrthoDB" id="21416at2759"/>
<dbReference type="GO" id="GO:0008270">
    <property type="term" value="F:zinc ion binding"/>
    <property type="evidence" value="ECO:0007669"/>
    <property type="project" value="UniProtKB-KW"/>
</dbReference>
<keyword evidence="2" id="KW-0677">Repeat</keyword>
<dbReference type="Pfam" id="PF00096">
    <property type="entry name" value="zf-C2H2"/>
    <property type="match status" value="1"/>
</dbReference>
<organism evidence="8 9">
    <name type="scientific">Setomelanomma holmii</name>
    <dbReference type="NCBI Taxonomy" id="210430"/>
    <lineage>
        <taxon>Eukaryota</taxon>
        <taxon>Fungi</taxon>
        <taxon>Dikarya</taxon>
        <taxon>Ascomycota</taxon>
        <taxon>Pezizomycotina</taxon>
        <taxon>Dothideomycetes</taxon>
        <taxon>Pleosporomycetidae</taxon>
        <taxon>Pleosporales</taxon>
        <taxon>Pleosporineae</taxon>
        <taxon>Phaeosphaeriaceae</taxon>
        <taxon>Setomelanomma</taxon>
    </lineage>
</organism>
<dbReference type="EMBL" id="ML978155">
    <property type="protein sequence ID" value="KAF2036244.1"/>
    <property type="molecule type" value="Genomic_DNA"/>
</dbReference>
<dbReference type="Gene3D" id="3.30.160.60">
    <property type="entry name" value="Classic Zinc Finger"/>
    <property type="match status" value="2"/>
</dbReference>
<evidence type="ECO:0000256" key="6">
    <source>
        <dbReference type="SAM" id="MobiDB-lite"/>
    </source>
</evidence>
<dbReference type="PROSITE" id="PS00028">
    <property type="entry name" value="ZINC_FINGER_C2H2_1"/>
    <property type="match status" value="2"/>
</dbReference>
<dbReference type="InterPro" id="IPR056884">
    <property type="entry name" value="NPHP3-like_N"/>
</dbReference>
<comment type="caution">
    <text evidence="8">The sequence shown here is derived from an EMBL/GenBank/DDBJ whole genome shotgun (WGS) entry which is preliminary data.</text>
</comment>
<dbReference type="InterPro" id="IPR056125">
    <property type="entry name" value="DUF7708"/>
</dbReference>
<protein>
    <recommendedName>
        <fullName evidence="7">C2H2-type domain-containing protein</fullName>
    </recommendedName>
</protein>
<dbReference type="Pfam" id="PF24809">
    <property type="entry name" value="DUF7708"/>
    <property type="match status" value="1"/>
</dbReference>
<dbReference type="InterPro" id="IPR027417">
    <property type="entry name" value="P-loop_NTPase"/>
</dbReference>
<name>A0A9P4HL37_9PLEO</name>
<keyword evidence="9" id="KW-1185">Reference proteome</keyword>
<dbReference type="FunFam" id="3.30.160.60:FF:000446">
    <property type="entry name" value="Zinc finger protein"/>
    <property type="match status" value="1"/>
</dbReference>
<dbReference type="SUPFAM" id="SSF57667">
    <property type="entry name" value="beta-beta-alpha zinc fingers"/>
    <property type="match status" value="1"/>
</dbReference>
<dbReference type="InterPro" id="IPR036236">
    <property type="entry name" value="Znf_C2H2_sf"/>
</dbReference>
<dbReference type="Gene3D" id="3.40.50.300">
    <property type="entry name" value="P-loop containing nucleotide triphosphate hydrolases"/>
    <property type="match status" value="1"/>
</dbReference>
<feature type="region of interest" description="Disordered" evidence="6">
    <location>
        <begin position="866"/>
        <end position="891"/>
    </location>
</feature>
<keyword evidence="4" id="KW-0862">Zinc</keyword>
<evidence type="ECO:0000256" key="2">
    <source>
        <dbReference type="ARBA" id="ARBA00022737"/>
    </source>
</evidence>
<evidence type="ECO:0000256" key="3">
    <source>
        <dbReference type="ARBA" id="ARBA00022771"/>
    </source>
</evidence>
<feature type="domain" description="C2H2-type" evidence="7">
    <location>
        <begin position="797"/>
        <end position="825"/>
    </location>
</feature>
<dbReference type="PANTHER" id="PTHR10039:SF14">
    <property type="entry name" value="NACHT DOMAIN-CONTAINING PROTEIN"/>
    <property type="match status" value="1"/>
</dbReference>
<dbReference type="AlphaFoldDB" id="A0A9P4HL37"/>
<evidence type="ECO:0000313" key="8">
    <source>
        <dbReference type="EMBL" id="KAF2036244.1"/>
    </source>
</evidence>
<evidence type="ECO:0000256" key="5">
    <source>
        <dbReference type="PROSITE-ProRule" id="PRU00042"/>
    </source>
</evidence>
<keyword evidence="3 5" id="KW-0863">Zinc-finger</keyword>
<dbReference type="Proteomes" id="UP000799777">
    <property type="component" value="Unassembled WGS sequence"/>
</dbReference>
<dbReference type="SMART" id="SM00355">
    <property type="entry name" value="ZnF_C2H2"/>
    <property type="match status" value="4"/>
</dbReference>
<keyword evidence="1" id="KW-0479">Metal-binding</keyword>
<gene>
    <name evidence="8" type="ORF">EK21DRAFT_52772</name>
</gene>